<dbReference type="EMBL" id="JYIX01000038">
    <property type="protein sequence ID" value="KJL31907.1"/>
    <property type="molecule type" value="Genomic_DNA"/>
</dbReference>
<sequence length="132" mass="14169">MTSLAHPALRAESIRLTTGIAARFETIGIGSTTLDRLQQTLADEDLTDTTPAMTLANELELLMAAKNLLPDDNLAKLRYLLTEGSPALEDDADPDDTDGWSADLTDLPAYSASHAHRYAVISTLTNLHGGYA</sequence>
<protein>
    <submittedName>
        <fullName evidence="1">Uncharacterized protein</fullName>
    </submittedName>
</protein>
<dbReference type="PATRIC" id="fig|582680.6.peg.3269"/>
<reference evidence="1 2" key="1">
    <citation type="submission" date="2015-02" db="EMBL/GenBank/DDBJ databases">
        <title>Draft genome sequences of ten Microbacterium spp. with emphasis on heavy metal contaminated environments.</title>
        <authorList>
            <person name="Corretto E."/>
        </authorList>
    </citation>
    <scope>NUCLEOTIDE SEQUENCE [LARGE SCALE GENOMIC DNA]</scope>
    <source>
        <strain evidence="1 2">ARN176</strain>
    </source>
</reference>
<keyword evidence="2" id="KW-1185">Reference proteome</keyword>
<name>A0A0F0LFA6_9MICO</name>
<dbReference type="AlphaFoldDB" id="A0A0F0LFA6"/>
<evidence type="ECO:0000313" key="1">
    <source>
        <dbReference type="EMBL" id="KJL31907.1"/>
    </source>
</evidence>
<dbReference type="RefSeq" id="WP_045273215.1">
    <property type="nucleotide sequence ID" value="NZ_JYIX01000038.1"/>
</dbReference>
<dbReference type="Proteomes" id="UP000033740">
    <property type="component" value="Unassembled WGS sequence"/>
</dbReference>
<proteinExistence type="predicted"/>
<gene>
    <name evidence="1" type="ORF">RS86_03188</name>
</gene>
<organism evidence="1 2">
    <name type="scientific">Microbacterium azadirachtae</name>
    <dbReference type="NCBI Taxonomy" id="582680"/>
    <lineage>
        <taxon>Bacteria</taxon>
        <taxon>Bacillati</taxon>
        <taxon>Actinomycetota</taxon>
        <taxon>Actinomycetes</taxon>
        <taxon>Micrococcales</taxon>
        <taxon>Microbacteriaceae</taxon>
        <taxon>Microbacterium</taxon>
    </lineage>
</organism>
<accession>A0A0F0LFA6</accession>
<evidence type="ECO:0000313" key="2">
    <source>
        <dbReference type="Proteomes" id="UP000033740"/>
    </source>
</evidence>
<comment type="caution">
    <text evidence="1">The sequence shown here is derived from an EMBL/GenBank/DDBJ whole genome shotgun (WGS) entry which is preliminary data.</text>
</comment>